<feature type="domain" description="CinA C-terminal" evidence="1">
    <location>
        <begin position="7"/>
        <end position="151"/>
    </location>
</feature>
<dbReference type="Pfam" id="PF02464">
    <property type="entry name" value="CinA"/>
    <property type="match status" value="1"/>
</dbReference>
<name>A0ABN3AYH9_9MICO</name>
<reference evidence="2 3" key="1">
    <citation type="journal article" date="2019" name="Int. J. Syst. Evol. Microbiol.">
        <title>The Global Catalogue of Microorganisms (GCM) 10K type strain sequencing project: providing services to taxonomists for standard genome sequencing and annotation.</title>
        <authorList>
            <consortium name="The Broad Institute Genomics Platform"/>
            <consortium name="The Broad Institute Genome Sequencing Center for Infectious Disease"/>
            <person name="Wu L."/>
            <person name="Ma J."/>
        </authorList>
    </citation>
    <scope>NUCLEOTIDE SEQUENCE [LARGE SCALE GENOMIC DNA]</scope>
    <source>
        <strain evidence="2 3">JCM 16026</strain>
    </source>
</reference>
<dbReference type="InterPro" id="IPR036653">
    <property type="entry name" value="CinA-like_C"/>
</dbReference>
<evidence type="ECO:0000313" key="2">
    <source>
        <dbReference type="EMBL" id="GAA2176105.1"/>
    </source>
</evidence>
<evidence type="ECO:0000313" key="3">
    <source>
        <dbReference type="Proteomes" id="UP001501599"/>
    </source>
</evidence>
<dbReference type="InterPro" id="IPR008136">
    <property type="entry name" value="CinA_C"/>
</dbReference>
<proteinExistence type="predicted"/>
<dbReference type="NCBIfam" id="TIGR00199">
    <property type="entry name" value="PncC_domain"/>
    <property type="match status" value="1"/>
</dbReference>
<gene>
    <name evidence="2" type="ORF">GCM10009846_28570</name>
</gene>
<dbReference type="Gene3D" id="3.90.950.20">
    <property type="entry name" value="CinA-like"/>
    <property type="match status" value="1"/>
</dbReference>
<dbReference type="RefSeq" id="WP_344344763.1">
    <property type="nucleotide sequence ID" value="NZ_BAAAQT010000008.1"/>
</dbReference>
<comment type="caution">
    <text evidence="2">The sequence shown here is derived from an EMBL/GenBank/DDBJ whole genome shotgun (WGS) entry which is preliminary data.</text>
</comment>
<dbReference type="Proteomes" id="UP001501599">
    <property type="component" value="Unassembled WGS sequence"/>
</dbReference>
<protein>
    <submittedName>
        <fullName evidence="2">CinA family protein</fullName>
    </submittedName>
</protein>
<sequence>MGDGFDHDLQERIAQRAHDDGVTIAVAESLTGGLLVDALATSEGSGAWLRGGIVAYASDVKRSLLGVEGPIISAGCASTMASAARRLLGADVGIAVTGVGGPDRQEDQPVGTVFVACTIGAQELVEEHALEGEASEIVEATVERSLDLLLRGLERRQAVQHG</sequence>
<keyword evidence="3" id="KW-1185">Reference proteome</keyword>
<evidence type="ECO:0000259" key="1">
    <source>
        <dbReference type="Pfam" id="PF02464"/>
    </source>
</evidence>
<dbReference type="SUPFAM" id="SSF142433">
    <property type="entry name" value="CinA-like"/>
    <property type="match status" value="1"/>
</dbReference>
<dbReference type="EMBL" id="BAAAQT010000008">
    <property type="protein sequence ID" value="GAA2176105.1"/>
    <property type="molecule type" value="Genomic_DNA"/>
</dbReference>
<organism evidence="2 3">
    <name type="scientific">Agrococcus versicolor</name>
    <dbReference type="NCBI Taxonomy" id="501482"/>
    <lineage>
        <taxon>Bacteria</taxon>
        <taxon>Bacillati</taxon>
        <taxon>Actinomycetota</taxon>
        <taxon>Actinomycetes</taxon>
        <taxon>Micrococcales</taxon>
        <taxon>Microbacteriaceae</taxon>
        <taxon>Agrococcus</taxon>
    </lineage>
</organism>
<accession>A0ABN3AYH9</accession>